<evidence type="ECO:0000256" key="7">
    <source>
        <dbReference type="SAM" id="Phobius"/>
    </source>
</evidence>
<evidence type="ECO:0000256" key="1">
    <source>
        <dbReference type="ARBA" id="ARBA00004651"/>
    </source>
</evidence>
<gene>
    <name evidence="8" type="ORF">BGLFYP119_00791</name>
</gene>
<proteinExistence type="predicted"/>
<accession>A0A6N2RVQ7</accession>
<evidence type="ECO:0000256" key="3">
    <source>
        <dbReference type="ARBA" id="ARBA00022692"/>
    </source>
</evidence>
<dbReference type="NCBIfam" id="TIGR00765">
    <property type="entry name" value="yihY_not_rbn"/>
    <property type="match status" value="1"/>
</dbReference>
<evidence type="ECO:0000256" key="6">
    <source>
        <dbReference type="SAM" id="MobiDB-lite"/>
    </source>
</evidence>
<keyword evidence="5 7" id="KW-0472">Membrane</keyword>
<protein>
    <submittedName>
        <fullName evidence="8">Uncharacterized protein</fullName>
    </submittedName>
</protein>
<keyword evidence="4 7" id="KW-1133">Transmembrane helix</keyword>
<keyword evidence="3 7" id="KW-0812">Transmembrane</keyword>
<feature type="region of interest" description="Disordered" evidence="6">
    <location>
        <begin position="287"/>
        <end position="311"/>
    </location>
</feature>
<feature type="transmembrane region" description="Helical" evidence="7">
    <location>
        <begin position="210"/>
        <end position="232"/>
    </location>
</feature>
<feature type="transmembrane region" description="Helical" evidence="7">
    <location>
        <begin position="32"/>
        <end position="53"/>
    </location>
</feature>
<evidence type="ECO:0000256" key="5">
    <source>
        <dbReference type="ARBA" id="ARBA00023136"/>
    </source>
</evidence>
<feature type="compositionally biased region" description="Basic and acidic residues" evidence="6">
    <location>
        <begin position="291"/>
        <end position="305"/>
    </location>
</feature>
<dbReference type="RefSeq" id="WP_156352984.1">
    <property type="nucleotide sequence ID" value="NZ_CACRST010000009.1"/>
</dbReference>
<organism evidence="8">
    <name type="scientific">Blautia glucerasea</name>
    <dbReference type="NCBI Taxonomy" id="536633"/>
    <lineage>
        <taxon>Bacteria</taxon>
        <taxon>Bacillati</taxon>
        <taxon>Bacillota</taxon>
        <taxon>Clostridia</taxon>
        <taxon>Lachnospirales</taxon>
        <taxon>Lachnospiraceae</taxon>
        <taxon>Blautia</taxon>
    </lineage>
</organism>
<dbReference type="PANTHER" id="PTHR30213">
    <property type="entry name" value="INNER MEMBRANE PROTEIN YHJD"/>
    <property type="match status" value="1"/>
</dbReference>
<keyword evidence="2" id="KW-1003">Cell membrane</keyword>
<dbReference type="PANTHER" id="PTHR30213:SF0">
    <property type="entry name" value="UPF0761 MEMBRANE PROTEIN YIHY"/>
    <property type="match status" value="1"/>
</dbReference>
<reference evidence="8" key="1">
    <citation type="submission" date="2019-11" db="EMBL/GenBank/DDBJ databases">
        <authorList>
            <person name="Feng L."/>
        </authorList>
    </citation>
    <scope>NUCLEOTIDE SEQUENCE</scope>
    <source>
        <strain evidence="8">BgluceraseaLFYP119</strain>
    </source>
</reference>
<dbReference type="PIRSF" id="PIRSF035875">
    <property type="entry name" value="RNase_BN"/>
    <property type="match status" value="1"/>
</dbReference>
<comment type="subcellular location">
    <subcellularLocation>
        <location evidence="1">Cell membrane</location>
        <topology evidence="1">Multi-pass membrane protein</topology>
    </subcellularLocation>
</comment>
<name>A0A6N2RVQ7_9FIRM</name>
<feature type="transmembrane region" description="Helical" evidence="7">
    <location>
        <begin position="134"/>
        <end position="161"/>
    </location>
</feature>
<evidence type="ECO:0000256" key="4">
    <source>
        <dbReference type="ARBA" id="ARBA00022989"/>
    </source>
</evidence>
<dbReference type="AlphaFoldDB" id="A0A6N2RVQ7"/>
<sequence length="311" mass="36007">MEKRSEKGGLHLIPGFMERIRTDHVSAYAAQAAYFLIMSFIPFVLFLTAIVQYTPLTYREVRQAIIGFVPENLQGFVLNIVAEVFSKSAAVLPISALVALWSSGKGMQALINGFNTIYHVRETRNWLINRMYSMLYMLLFVLAIIASLLLLVMGSRIHILISEYIPFLGNIIGRILGAKTFLVFVVQFLVFVVLYRYLPNRKASLKSQVPGAFLTAVFWSVFSYLFSLYFTFFPDFSIMYGSLSTLILVMVWLYFCMNFLLYGAEINAYFEKQFRQAKMSVGQMIQRKRQEKREQRIRLKEEKKEKKVKKS</sequence>
<feature type="transmembrane region" description="Helical" evidence="7">
    <location>
        <begin position="238"/>
        <end position="262"/>
    </location>
</feature>
<dbReference type="Pfam" id="PF03631">
    <property type="entry name" value="Virul_fac_BrkB"/>
    <property type="match status" value="1"/>
</dbReference>
<dbReference type="InterPro" id="IPR017039">
    <property type="entry name" value="Virul_fac_BrkB"/>
</dbReference>
<feature type="transmembrane region" description="Helical" evidence="7">
    <location>
        <begin position="181"/>
        <end position="198"/>
    </location>
</feature>
<evidence type="ECO:0000313" key="8">
    <source>
        <dbReference type="EMBL" id="VYS83855.1"/>
    </source>
</evidence>
<evidence type="ECO:0000256" key="2">
    <source>
        <dbReference type="ARBA" id="ARBA00022475"/>
    </source>
</evidence>
<dbReference type="GO" id="GO:0005886">
    <property type="term" value="C:plasma membrane"/>
    <property type="evidence" value="ECO:0007669"/>
    <property type="project" value="UniProtKB-SubCell"/>
</dbReference>
<dbReference type="EMBL" id="CACRST010000009">
    <property type="protein sequence ID" value="VYS83855.1"/>
    <property type="molecule type" value="Genomic_DNA"/>
</dbReference>